<dbReference type="AlphaFoldDB" id="A0A1S2Z9D0"/>
<evidence type="ECO:0000256" key="11">
    <source>
        <dbReference type="RuleBase" id="RU004423"/>
    </source>
</evidence>
<sequence>MVSLLTGILYMIVIAEFVTGNVANCFIALVNCTDWVKRQKMSLVDHILTALALFRIGLLWTMLIYSHAVVFDSASYSLEVNMSFLTFSIISNHFSLWFATSLSIFYLFKIANFSGFVFLYLKWRIKKVLLSLMLGSLAILISQIAVEGIYDKMLVYEDEGNLMWKGTLKASLLLSRMTIFTLTNFIPFILSLIAFVLLIFSLGKHLWKMQFSGKGTRDASTQVHIRALQTVISFLLVFAGYFLTLTGSLWSFYKKQSRSHLLVCLAIEILCPSSHSFVLIWGNKKLKEAFLSFLWQLKCWLREKV</sequence>
<feature type="transmembrane region" description="Helical" evidence="13">
    <location>
        <begin position="6"/>
        <end position="31"/>
    </location>
</feature>
<evidence type="ECO:0000256" key="10">
    <source>
        <dbReference type="ARBA" id="ARBA00023224"/>
    </source>
</evidence>
<evidence type="ECO:0000256" key="5">
    <source>
        <dbReference type="ARBA" id="ARBA00022692"/>
    </source>
</evidence>
<evidence type="ECO:0000256" key="1">
    <source>
        <dbReference type="ARBA" id="ARBA00004141"/>
    </source>
</evidence>
<organism evidence="14 15">
    <name type="scientific">Erinaceus europaeus</name>
    <name type="common">Western European hedgehog</name>
    <dbReference type="NCBI Taxonomy" id="9365"/>
    <lineage>
        <taxon>Eukaryota</taxon>
        <taxon>Metazoa</taxon>
        <taxon>Chordata</taxon>
        <taxon>Craniata</taxon>
        <taxon>Vertebrata</taxon>
        <taxon>Euteleostomi</taxon>
        <taxon>Mammalia</taxon>
        <taxon>Eutheria</taxon>
        <taxon>Laurasiatheria</taxon>
        <taxon>Eulipotyphla</taxon>
        <taxon>Erinaceidae</taxon>
        <taxon>Erinaceinae</taxon>
        <taxon>Erinaceus</taxon>
    </lineage>
</organism>
<feature type="transmembrane region" description="Helical" evidence="13">
    <location>
        <begin position="228"/>
        <end position="253"/>
    </location>
</feature>
<dbReference type="Gene3D" id="1.20.1070.10">
    <property type="entry name" value="Rhodopsin 7-helix transmembrane proteins"/>
    <property type="match status" value="1"/>
</dbReference>
<name>A0A1S2Z9D0_ERIEU</name>
<dbReference type="InParanoid" id="A0A1S2Z9D0"/>
<keyword evidence="10 12" id="KW-0807">Transducer</keyword>
<evidence type="ECO:0000256" key="2">
    <source>
        <dbReference type="ARBA" id="ARBA00007376"/>
    </source>
</evidence>
<dbReference type="PANTHER" id="PTHR11394">
    <property type="entry name" value="TASTE RECEPTOR TYPE 2"/>
    <property type="match status" value="1"/>
</dbReference>
<keyword evidence="9 12" id="KW-0675">Receptor</keyword>
<keyword evidence="5 12" id="KW-0812">Transmembrane</keyword>
<proteinExistence type="inferred from homology"/>
<evidence type="ECO:0000256" key="9">
    <source>
        <dbReference type="ARBA" id="ARBA00023170"/>
    </source>
</evidence>
<protein>
    <recommendedName>
        <fullName evidence="12">Taste receptor type 2</fullName>
    </recommendedName>
</protein>
<dbReference type="OrthoDB" id="9664945at2759"/>
<dbReference type="GO" id="GO:0033038">
    <property type="term" value="F:bitter taste receptor activity"/>
    <property type="evidence" value="ECO:0007669"/>
    <property type="project" value="InterPro"/>
</dbReference>
<dbReference type="eggNOG" id="ENOG502TE6U">
    <property type="taxonomic scope" value="Eukaryota"/>
</dbReference>
<keyword evidence="8 12" id="KW-0472">Membrane</keyword>
<dbReference type="SUPFAM" id="SSF81321">
    <property type="entry name" value="Family A G protein-coupled receptor-like"/>
    <property type="match status" value="1"/>
</dbReference>
<comment type="similarity">
    <text evidence="2 11">Belongs to the G-protein coupled receptor T2R family.</text>
</comment>
<accession>A0A1S2Z9D0</accession>
<dbReference type="GeneID" id="103107098"/>
<dbReference type="GO" id="GO:0004930">
    <property type="term" value="F:G protein-coupled receptor activity"/>
    <property type="evidence" value="ECO:0007669"/>
    <property type="project" value="UniProtKB-KW"/>
</dbReference>
<evidence type="ECO:0000313" key="15">
    <source>
        <dbReference type="RefSeq" id="XP_007515891.2"/>
    </source>
</evidence>
<keyword evidence="14" id="KW-1185">Reference proteome</keyword>
<evidence type="ECO:0000256" key="12">
    <source>
        <dbReference type="RuleBase" id="RU004424"/>
    </source>
</evidence>
<evidence type="ECO:0000256" key="3">
    <source>
        <dbReference type="ARBA" id="ARBA00022480"/>
    </source>
</evidence>
<feature type="transmembrane region" description="Helical" evidence="13">
    <location>
        <begin position="259"/>
        <end position="281"/>
    </location>
</feature>
<evidence type="ECO:0000256" key="4">
    <source>
        <dbReference type="ARBA" id="ARBA00022606"/>
    </source>
</evidence>
<reference evidence="15" key="1">
    <citation type="submission" date="2025-08" db="UniProtKB">
        <authorList>
            <consortium name="RefSeq"/>
        </authorList>
    </citation>
    <scope>IDENTIFICATION</scope>
</reference>
<evidence type="ECO:0000256" key="13">
    <source>
        <dbReference type="SAM" id="Phobius"/>
    </source>
</evidence>
<feature type="transmembrane region" description="Helical" evidence="13">
    <location>
        <begin position="185"/>
        <end position="207"/>
    </location>
</feature>
<evidence type="ECO:0000256" key="8">
    <source>
        <dbReference type="ARBA" id="ARBA00023136"/>
    </source>
</evidence>
<feature type="transmembrane region" description="Helical" evidence="13">
    <location>
        <begin position="43"/>
        <end position="65"/>
    </location>
</feature>
<dbReference type="RefSeq" id="XP_007515891.2">
    <property type="nucleotide sequence ID" value="XM_007515829.2"/>
</dbReference>
<keyword evidence="3 12" id="KW-0919">Taste</keyword>
<keyword evidence="6 13" id="KW-1133">Transmembrane helix</keyword>
<gene>
    <name evidence="15" type="primary">LOC103107098</name>
</gene>
<feature type="transmembrane region" description="Helical" evidence="13">
    <location>
        <begin position="128"/>
        <end position="146"/>
    </location>
</feature>
<dbReference type="GO" id="GO:0016020">
    <property type="term" value="C:membrane"/>
    <property type="evidence" value="ECO:0007669"/>
    <property type="project" value="UniProtKB-SubCell"/>
</dbReference>
<evidence type="ECO:0000256" key="7">
    <source>
        <dbReference type="ARBA" id="ARBA00023040"/>
    </source>
</evidence>
<evidence type="ECO:0000256" key="6">
    <source>
        <dbReference type="ARBA" id="ARBA00022989"/>
    </source>
</evidence>
<dbReference type="PANTHER" id="PTHR11394:SF27">
    <property type="entry name" value="TASTE RECEPTOR TYPE 2 MEMBER 20"/>
    <property type="match status" value="1"/>
</dbReference>
<comment type="subcellular location">
    <subcellularLocation>
        <location evidence="1 12">Membrane</location>
        <topology evidence="1 12">Multi-pass membrane protein</topology>
    </subcellularLocation>
</comment>
<dbReference type="InterPro" id="IPR007960">
    <property type="entry name" value="TAS2R"/>
</dbReference>
<dbReference type="CDD" id="cd15027">
    <property type="entry name" value="7tm_TAS2R43-like"/>
    <property type="match status" value="1"/>
</dbReference>
<dbReference type="Pfam" id="PF05296">
    <property type="entry name" value="TAS2R"/>
    <property type="match status" value="1"/>
</dbReference>
<keyword evidence="4 12" id="KW-0716">Sensory transduction</keyword>
<keyword evidence="7 12" id="KW-0297">G-protein coupled receptor</keyword>
<feature type="transmembrane region" description="Helical" evidence="13">
    <location>
        <begin position="85"/>
        <end position="108"/>
    </location>
</feature>
<dbReference type="Proteomes" id="UP001652624">
    <property type="component" value="Chromosome 7"/>
</dbReference>
<evidence type="ECO:0000313" key="14">
    <source>
        <dbReference type="Proteomes" id="UP001652624"/>
    </source>
</evidence>